<dbReference type="Pfam" id="PF10343">
    <property type="entry name" value="Q_salvage"/>
    <property type="match status" value="1"/>
</dbReference>
<evidence type="ECO:0000313" key="3">
    <source>
        <dbReference type="Proteomes" id="UP000269721"/>
    </source>
</evidence>
<name>A0A4V1IRT1_9FUNG</name>
<dbReference type="GO" id="GO:0016787">
    <property type="term" value="F:hydrolase activity"/>
    <property type="evidence" value="ECO:0007669"/>
    <property type="project" value="UniProtKB-KW"/>
</dbReference>
<dbReference type="PANTHER" id="PTHR21314">
    <property type="entry name" value="QUEUOSINE 5'-PHOSPHATE N-GLYCOSYLASE_HYDROLASE-RELATED"/>
    <property type="match status" value="1"/>
</dbReference>
<dbReference type="AlphaFoldDB" id="A0A4V1IRT1"/>
<dbReference type="EMBL" id="KZ995215">
    <property type="protein sequence ID" value="RKO91137.1"/>
    <property type="molecule type" value="Genomic_DNA"/>
</dbReference>
<dbReference type="PANTHER" id="PTHR21314:SF1">
    <property type="entry name" value="QUEUOSINE SALVAGE PROTEIN"/>
    <property type="match status" value="1"/>
</dbReference>
<comment type="similarity">
    <text evidence="1">Belongs to the QNG1 protein family.</text>
</comment>
<gene>
    <name evidence="2" type="ORF">BDK51DRAFT_21336</name>
</gene>
<comment type="function">
    <text evidence="1">Catalyzes the hydrolysis of queuosine 5'-phosphate, releasing the nucleobase queuine (q). Is required for salvage of queuine from exogenous queuosine (Q) that is imported and then converted to queuosine 5'-phosphate intracellularly.</text>
</comment>
<evidence type="ECO:0000256" key="1">
    <source>
        <dbReference type="RuleBase" id="RU365002"/>
    </source>
</evidence>
<evidence type="ECO:0000313" key="2">
    <source>
        <dbReference type="EMBL" id="RKO91137.1"/>
    </source>
</evidence>
<comment type="catalytic activity">
    <reaction evidence="1">
        <text>queuosine 5'-phosphate + H2O = queuine + D-ribose 5-phosphate</text>
        <dbReference type="Rhea" id="RHEA:75387"/>
        <dbReference type="ChEBI" id="CHEBI:15377"/>
        <dbReference type="ChEBI" id="CHEBI:17433"/>
        <dbReference type="ChEBI" id="CHEBI:78346"/>
        <dbReference type="ChEBI" id="CHEBI:194371"/>
    </reaction>
    <physiologicalReaction direction="left-to-right" evidence="1">
        <dbReference type="Rhea" id="RHEA:75388"/>
    </physiologicalReaction>
</comment>
<dbReference type="Proteomes" id="UP000269721">
    <property type="component" value="Unassembled WGS sequence"/>
</dbReference>
<sequence>MTVPLLPQENLLDAVKISCRALRDKNLPDIAISSSHIDTFLRSLDGAKYAEVSSGDPNKAPLKFDSIEQEVGFVALIDLLNFGSGWRVELHAALDRGAFNAIRFGCMALHISSVDVSAKWMRRVTLAEVASYFDLPLLRDVPHETLPIVTMKPHSLRALSEQIMEVLHETGKVLEDKGYPSLAAFVMDAVTRPGEGGSRGPAAELVDRVARAFPSMRDCDTYKGVDVFILKRAQLLAGNLYRRFSATDPRFAFSDIKDLTVFSDNVLPTVLTKLGVLTLSESLQGRITAREDLGQAADEKWAVRLRGAAVDACEEIVAKAKTLEGLDLRVAAMAGIDLDYYLWSLGKEEGYRTVERMVVKGTPFF</sequence>
<dbReference type="OrthoDB" id="416777at2759"/>
<dbReference type="GO" id="GO:0006400">
    <property type="term" value="P:tRNA modification"/>
    <property type="evidence" value="ECO:0007669"/>
    <property type="project" value="TreeGrafter"/>
</dbReference>
<dbReference type="InterPro" id="IPR019438">
    <property type="entry name" value="Q_salvage"/>
</dbReference>
<protein>
    <recommendedName>
        <fullName evidence="1">Queuosine 5'-phosphate N-glycosylase/hydrolase</fullName>
        <ecNumber evidence="1">3.2.2.-</ecNumber>
    </recommendedName>
    <alternativeName>
        <fullName evidence="1">Queuosine-nucleotide N-glycosylase/hydrolase</fullName>
    </alternativeName>
</protein>
<dbReference type="EC" id="3.2.2.-" evidence="1"/>
<accession>A0A4V1IRT1</accession>
<organism evidence="2 3">
    <name type="scientific">Blyttiomyces helicus</name>
    <dbReference type="NCBI Taxonomy" id="388810"/>
    <lineage>
        <taxon>Eukaryota</taxon>
        <taxon>Fungi</taxon>
        <taxon>Fungi incertae sedis</taxon>
        <taxon>Chytridiomycota</taxon>
        <taxon>Chytridiomycota incertae sedis</taxon>
        <taxon>Chytridiomycetes</taxon>
        <taxon>Chytridiomycetes incertae sedis</taxon>
        <taxon>Blyttiomyces</taxon>
    </lineage>
</organism>
<keyword evidence="3" id="KW-1185">Reference proteome</keyword>
<proteinExistence type="inferred from homology"/>
<reference evidence="3" key="1">
    <citation type="journal article" date="2018" name="Nat. Microbiol.">
        <title>Leveraging single-cell genomics to expand the fungal tree of life.</title>
        <authorList>
            <person name="Ahrendt S.R."/>
            <person name="Quandt C.A."/>
            <person name="Ciobanu D."/>
            <person name="Clum A."/>
            <person name="Salamov A."/>
            <person name="Andreopoulos B."/>
            <person name="Cheng J.F."/>
            <person name="Woyke T."/>
            <person name="Pelin A."/>
            <person name="Henrissat B."/>
            <person name="Reynolds N.K."/>
            <person name="Benny G.L."/>
            <person name="Smith M.E."/>
            <person name="James T.Y."/>
            <person name="Grigoriev I.V."/>
        </authorList>
    </citation>
    <scope>NUCLEOTIDE SEQUENCE [LARGE SCALE GENOMIC DNA]</scope>
</reference>
<keyword evidence="1" id="KW-0378">Hydrolase</keyword>